<comment type="caution">
    <text evidence="11">The sequence shown here is derived from an EMBL/GenBank/DDBJ whole genome shotgun (WGS) entry which is preliminary data.</text>
</comment>
<dbReference type="AlphaFoldDB" id="A0A8T6R1X9"/>
<evidence type="ECO:0000256" key="4">
    <source>
        <dbReference type="ARBA" id="ARBA00022989"/>
    </source>
</evidence>
<evidence type="ECO:0000256" key="8">
    <source>
        <dbReference type="SAM" id="Coils"/>
    </source>
</evidence>
<accession>A0A8T6R1X9</accession>
<name>A0A8T6R1X9_9MICO</name>
<dbReference type="InterPro" id="IPR028325">
    <property type="entry name" value="VG_K_chnl"/>
</dbReference>
<evidence type="ECO:0000313" key="12">
    <source>
        <dbReference type="Proteomes" id="UP000287866"/>
    </source>
</evidence>
<keyword evidence="3 9" id="KW-0812">Transmembrane</keyword>
<proteinExistence type="predicted"/>
<evidence type="ECO:0000256" key="5">
    <source>
        <dbReference type="ARBA" id="ARBA00023065"/>
    </source>
</evidence>
<dbReference type="PANTHER" id="PTHR11537">
    <property type="entry name" value="VOLTAGE-GATED POTASSIUM CHANNEL"/>
    <property type="match status" value="1"/>
</dbReference>
<comment type="subcellular location">
    <subcellularLocation>
        <location evidence="1">Membrane</location>
        <topology evidence="1">Multi-pass membrane protein</topology>
    </subcellularLocation>
</comment>
<dbReference type="SUPFAM" id="SSF81324">
    <property type="entry name" value="Voltage-gated potassium channels"/>
    <property type="match status" value="1"/>
</dbReference>
<evidence type="ECO:0000256" key="9">
    <source>
        <dbReference type="SAM" id="Phobius"/>
    </source>
</evidence>
<gene>
    <name evidence="11" type="ORF">EPD83_010360</name>
</gene>
<dbReference type="Gene3D" id="1.20.5.110">
    <property type="match status" value="1"/>
</dbReference>
<evidence type="ECO:0000313" key="11">
    <source>
        <dbReference type="EMBL" id="NHA68449.1"/>
    </source>
</evidence>
<evidence type="ECO:0000256" key="7">
    <source>
        <dbReference type="ARBA" id="ARBA00023303"/>
    </source>
</evidence>
<keyword evidence="12" id="KW-1185">Reference proteome</keyword>
<dbReference type="GO" id="GO:0008076">
    <property type="term" value="C:voltage-gated potassium channel complex"/>
    <property type="evidence" value="ECO:0007669"/>
    <property type="project" value="InterPro"/>
</dbReference>
<keyword evidence="4 9" id="KW-1133">Transmembrane helix</keyword>
<dbReference type="EMBL" id="SAYU02000029">
    <property type="protein sequence ID" value="NHA68449.1"/>
    <property type="molecule type" value="Genomic_DNA"/>
</dbReference>
<sequence length="251" mass="27321">MTVMRDDARRERWERAGEWPLTVAALVFLLAYSWPILDPGLARTWVTVTDVLSWVAWAMFAVDYLVRLLLSTHRARFVRRNVLDLAVVLLPLLRPLRLLRLITLLGVLNRRAGGSLRGRVSVYVAGSALAVMFVASLAVLDAERGAEGANITSFGDALWWAATTVTTVGYGDTYPVTTQGRFVAAGLMLAGIALIGVVTATLASWLVDQVREIEDTSRTATEADVDGLRAEIAELRAAVERIADAGDVSGR</sequence>
<keyword evidence="8" id="KW-0175">Coiled coil</keyword>
<protein>
    <submittedName>
        <fullName evidence="11">Potassium channel family protein</fullName>
    </submittedName>
</protein>
<feature type="transmembrane region" description="Helical" evidence="9">
    <location>
        <begin position="151"/>
        <end position="170"/>
    </location>
</feature>
<dbReference type="Pfam" id="PF07885">
    <property type="entry name" value="Ion_trans_2"/>
    <property type="match status" value="1"/>
</dbReference>
<feature type="transmembrane region" description="Helical" evidence="9">
    <location>
        <begin position="52"/>
        <end position="70"/>
    </location>
</feature>
<dbReference type="Proteomes" id="UP000287866">
    <property type="component" value="Unassembled WGS sequence"/>
</dbReference>
<feature type="transmembrane region" description="Helical" evidence="9">
    <location>
        <begin position="182"/>
        <end position="207"/>
    </location>
</feature>
<evidence type="ECO:0000256" key="2">
    <source>
        <dbReference type="ARBA" id="ARBA00022448"/>
    </source>
</evidence>
<feature type="coiled-coil region" evidence="8">
    <location>
        <begin position="218"/>
        <end position="245"/>
    </location>
</feature>
<keyword evidence="2" id="KW-0813">Transport</keyword>
<dbReference type="PANTHER" id="PTHR11537:SF254">
    <property type="entry name" value="POTASSIUM VOLTAGE-GATED CHANNEL PROTEIN SHAB"/>
    <property type="match status" value="1"/>
</dbReference>
<evidence type="ECO:0000256" key="1">
    <source>
        <dbReference type="ARBA" id="ARBA00004141"/>
    </source>
</evidence>
<dbReference type="Gene3D" id="1.10.287.70">
    <property type="match status" value="1"/>
</dbReference>
<evidence type="ECO:0000256" key="3">
    <source>
        <dbReference type="ARBA" id="ARBA00022692"/>
    </source>
</evidence>
<keyword evidence="7 11" id="KW-0407">Ion channel</keyword>
<dbReference type="InterPro" id="IPR027359">
    <property type="entry name" value="Volt_channel_dom_sf"/>
</dbReference>
<feature type="domain" description="Potassium channel" evidence="10">
    <location>
        <begin position="134"/>
        <end position="207"/>
    </location>
</feature>
<dbReference type="GO" id="GO:0001508">
    <property type="term" value="P:action potential"/>
    <property type="evidence" value="ECO:0007669"/>
    <property type="project" value="TreeGrafter"/>
</dbReference>
<evidence type="ECO:0000259" key="10">
    <source>
        <dbReference type="Pfam" id="PF07885"/>
    </source>
</evidence>
<feature type="transmembrane region" description="Helical" evidence="9">
    <location>
        <begin position="120"/>
        <end position="139"/>
    </location>
</feature>
<dbReference type="GO" id="GO:0005249">
    <property type="term" value="F:voltage-gated potassium channel activity"/>
    <property type="evidence" value="ECO:0007669"/>
    <property type="project" value="InterPro"/>
</dbReference>
<organism evidence="11 12">
    <name type="scientific">Phycicoccus flavus</name>
    <dbReference type="NCBI Taxonomy" id="2502783"/>
    <lineage>
        <taxon>Bacteria</taxon>
        <taxon>Bacillati</taxon>
        <taxon>Actinomycetota</taxon>
        <taxon>Actinomycetes</taxon>
        <taxon>Micrococcales</taxon>
        <taxon>Intrasporangiaceae</taxon>
        <taxon>Phycicoccus</taxon>
    </lineage>
</organism>
<keyword evidence="5" id="KW-0406">Ion transport</keyword>
<dbReference type="Gene3D" id="1.20.120.350">
    <property type="entry name" value="Voltage-gated potassium channels. Chain C"/>
    <property type="match status" value="1"/>
</dbReference>
<keyword evidence="6 9" id="KW-0472">Membrane</keyword>
<evidence type="ECO:0000256" key="6">
    <source>
        <dbReference type="ARBA" id="ARBA00023136"/>
    </source>
</evidence>
<dbReference type="InterPro" id="IPR013099">
    <property type="entry name" value="K_chnl_dom"/>
</dbReference>
<feature type="transmembrane region" description="Helical" evidence="9">
    <location>
        <begin position="21"/>
        <end position="37"/>
    </location>
</feature>
<reference evidence="11" key="1">
    <citation type="submission" date="2020-03" db="EMBL/GenBank/DDBJ databases">
        <title>Phycicoccus flavus sp. nov., a novel endophytic actinobacterium isolated from branch of Kandelia candel.</title>
        <authorList>
            <person name="Tuo L."/>
        </authorList>
    </citation>
    <scope>NUCLEOTIDE SEQUENCE</scope>
    <source>
        <strain evidence="11">CMS6Z-2</strain>
    </source>
</reference>